<dbReference type="SUPFAM" id="SSF81321">
    <property type="entry name" value="Family A G protein-coupled receptor-like"/>
    <property type="match status" value="1"/>
</dbReference>
<keyword evidence="4" id="KW-0297">G-protein coupled receptor</keyword>
<evidence type="ECO:0000256" key="1">
    <source>
        <dbReference type="ARBA" id="ARBA00004141"/>
    </source>
</evidence>
<feature type="transmembrane region" description="Helical" evidence="8">
    <location>
        <begin position="125"/>
        <end position="155"/>
    </location>
</feature>
<comment type="subcellular location">
    <subcellularLocation>
        <location evidence="1">Membrane</location>
        <topology evidence="1">Multi-pass membrane protein</topology>
    </subcellularLocation>
</comment>
<reference evidence="9 10" key="1">
    <citation type="journal article" date="2021" name="Elife">
        <title>Chloroplast acquisition without the gene transfer in kleptoplastic sea slugs, Plakobranchus ocellatus.</title>
        <authorList>
            <person name="Maeda T."/>
            <person name="Takahashi S."/>
            <person name="Yoshida T."/>
            <person name="Shimamura S."/>
            <person name="Takaki Y."/>
            <person name="Nagai Y."/>
            <person name="Toyoda A."/>
            <person name="Suzuki Y."/>
            <person name="Arimoto A."/>
            <person name="Ishii H."/>
            <person name="Satoh N."/>
            <person name="Nishiyama T."/>
            <person name="Hasebe M."/>
            <person name="Maruyama T."/>
            <person name="Minagawa J."/>
            <person name="Obokata J."/>
            <person name="Shigenobu S."/>
        </authorList>
    </citation>
    <scope>NUCLEOTIDE SEQUENCE [LARGE SCALE GENOMIC DNA]</scope>
</reference>
<keyword evidence="10" id="KW-1185">Reference proteome</keyword>
<accession>A0AAV4D3Q8</accession>
<dbReference type="PANTHER" id="PTHR45695:SF28">
    <property type="entry name" value="G-PROTEIN COUPLED RECEPTORS FAMILY 1 PROFILE DOMAIN-CONTAINING PROTEIN"/>
    <property type="match status" value="1"/>
</dbReference>
<sequence length="157" mass="17778">MASAIAFIHNFTTVAFSVGQEDSDMYEDDLASSLYSNTTSLDYSQMDYPKELKYKPVWEMVVKTLFYIVAIVLALVGNIIVIIVVAKNARMHTATNFYIVNLAVADCLVVLTCSWTHLVDDLTPFWVLGSFFCTFNTFSQGKWICVTMKFLVFLLHV</sequence>
<feature type="transmembrane region" description="Helical" evidence="8">
    <location>
        <begin position="65"/>
        <end position="86"/>
    </location>
</feature>
<evidence type="ECO:0000256" key="3">
    <source>
        <dbReference type="ARBA" id="ARBA00022989"/>
    </source>
</evidence>
<organism evidence="9 10">
    <name type="scientific">Plakobranchus ocellatus</name>
    <dbReference type="NCBI Taxonomy" id="259542"/>
    <lineage>
        <taxon>Eukaryota</taxon>
        <taxon>Metazoa</taxon>
        <taxon>Spiralia</taxon>
        <taxon>Lophotrochozoa</taxon>
        <taxon>Mollusca</taxon>
        <taxon>Gastropoda</taxon>
        <taxon>Heterobranchia</taxon>
        <taxon>Euthyneura</taxon>
        <taxon>Panpulmonata</taxon>
        <taxon>Sacoglossa</taxon>
        <taxon>Placobranchoidea</taxon>
        <taxon>Plakobranchidae</taxon>
        <taxon>Plakobranchus</taxon>
    </lineage>
</organism>
<dbReference type="GO" id="GO:0004930">
    <property type="term" value="F:G protein-coupled receptor activity"/>
    <property type="evidence" value="ECO:0007669"/>
    <property type="project" value="UniProtKB-KW"/>
</dbReference>
<gene>
    <name evidence="9" type="ORF">PoB_006532200</name>
</gene>
<dbReference type="PRINTS" id="PR00237">
    <property type="entry name" value="GPCRRHODOPSN"/>
</dbReference>
<name>A0AAV4D3Q8_9GAST</name>
<evidence type="ECO:0000256" key="2">
    <source>
        <dbReference type="ARBA" id="ARBA00022692"/>
    </source>
</evidence>
<evidence type="ECO:0000256" key="6">
    <source>
        <dbReference type="ARBA" id="ARBA00023170"/>
    </source>
</evidence>
<evidence type="ECO:0000313" key="9">
    <source>
        <dbReference type="EMBL" id="GFO38817.1"/>
    </source>
</evidence>
<evidence type="ECO:0000256" key="4">
    <source>
        <dbReference type="ARBA" id="ARBA00023040"/>
    </source>
</evidence>
<evidence type="ECO:0000313" key="10">
    <source>
        <dbReference type="Proteomes" id="UP000735302"/>
    </source>
</evidence>
<keyword evidence="2 8" id="KW-0812">Transmembrane</keyword>
<protein>
    <submittedName>
        <fullName evidence="9">Substance-p receptor-like</fullName>
    </submittedName>
</protein>
<dbReference type="AlphaFoldDB" id="A0AAV4D3Q8"/>
<dbReference type="PANTHER" id="PTHR45695">
    <property type="entry name" value="LEUCOKININ RECEPTOR-RELATED"/>
    <property type="match status" value="1"/>
</dbReference>
<keyword evidence="3 8" id="KW-1133">Transmembrane helix</keyword>
<dbReference type="Pfam" id="PF00001">
    <property type="entry name" value="7tm_1"/>
    <property type="match status" value="1"/>
</dbReference>
<dbReference type="GO" id="GO:0005886">
    <property type="term" value="C:plasma membrane"/>
    <property type="evidence" value="ECO:0007669"/>
    <property type="project" value="TreeGrafter"/>
</dbReference>
<proteinExistence type="predicted"/>
<dbReference type="Proteomes" id="UP000735302">
    <property type="component" value="Unassembled WGS sequence"/>
</dbReference>
<dbReference type="Gene3D" id="1.20.1070.10">
    <property type="entry name" value="Rhodopsin 7-helix transmembrane proteins"/>
    <property type="match status" value="1"/>
</dbReference>
<evidence type="ECO:0000256" key="7">
    <source>
        <dbReference type="ARBA" id="ARBA00023224"/>
    </source>
</evidence>
<evidence type="ECO:0000256" key="8">
    <source>
        <dbReference type="SAM" id="Phobius"/>
    </source>
</evidence>
<evidence type="ECO:0000256" key="5">
    <source>
        <dbReference type="ARBA" id="ARBA00023136"/>
    </source>
</evidence>
<feature type="transmembrane region" description="Helical" evidence="8">
    <location>
        <begin position="98"/>
        <end position="119"/>
    </location>
</feature>
<keyword evidence="6 9" id="KW-0675">Receptor</keyword>
<comment type="caution">
    <text evidence="9">The sequence shown here is derived from an EMBL/GenBank/DDBJ whole genome shotgun (WGS) entry which is preliminary data.</text>
</comment>
<dbReference type="InterPro" id="IPR000276">
    <property type="entry name" value="GPCR_Rhodpsn"/>
</dbReference>
<keyword evidence="7" id="KW-0807">Transducer</keyword>
<keyword evidence="5 8" id="KW-0472">Membrane</keyword>
<dbReference type="EMBL" id="BLXT01007365">
    <property type="protein sequence ID" value="GFO38817.1"/>
    <property type="molecule type" value="Genomic_DNA"/>
</dbReference>